<feature type="transmembrane region" description="Helical" evidence="10">
    <location>
        <begin position="55"/>
        <end position="74"/>
    </location>
</feature>
<dbReference type="EMBL" id="BRYB01006656">
    <property type="protein sequence ID" value="GMI54389.1"/>
    <property type="molecule type" value="Genomic_DNA"/>
</dbReference>
<keyword evidence="12" id="KW-1185">Reference proteome</keyword>
<evidence type="ECO:0000313" key="11">
    <source>
        <dbReference type="EMBL" id="GMI54389.1"/>
    </source>
</evidence>
<keyword evidence="7 10" id="KW-1133">Transmembrane helix</keyword>
<comment type="subcellular location">
    <subcellularLocation>
        <location evidence="1 10">Mitochondrion inner membrane</location>
        <topology evidence="1 10">Multi-pass membrane protein</topology>
    </subcellularLocation>
</comment>
<accession>A0ABQ6NBT2</accession>
<comment type="caution">
    <text evidence="10">Lacks conserved residue(s) required for the propagation of feature annotation.</text>
</comment>
<dbReference type="PANTHER" id="PTHR13337">
    <property type="entry name" value="SUCCINATE DEHYDROGENASE"/>
    <property type="match status" value="1"/>
</dbReference>
<dbReference type="Gene3D" id="1.20.1300.10">
    <property type="entry name" value="Fumarate reductase/succinate dehydrogenase, transmembrane subunit"/>
    <property type="match status" value="1"/>
</dbReference>
<dbReference type="SUPFAM" id="SSF81343">
    <property type="entry name" value="Fumarate reductase respiratory complex transmembrane subunits"/>
    <property type="match status" value="1"/>
</dbReference>
<reference evidence="11 12" key="1">
    <citation type="journal article" date="2023" name="Commun. Biol.">
        <title>Genome analysis of Parmales, the sister group of diatoms, reveals the evolutionary specialization of diatoms from phago-mixotrophs to photoautotrophs.</title>
        <authorList>
            <person name="Ban H."/>
            <person name="Sato S."/>
            <person name="Yoshikawa S."/>
            <person name="Yamada K."/>
            <person name="Nakamura Y."/>
            <person name="Ichinomiya M."/>
            <person name="Sato N."/>
            <person name="Blanc-Mathieu R."/>
            <person name="Endo H."/>
            <person name="Kuwata A."/>
            <person name="Ogata H."/>
        </authorList>
    </citation>
    <scope>NUCLEOTIDE SEQUENCE [LARGE SCALE GENOMIC DNA]</scope>
</reference>
<keyword evidence="3" id="KW-0813">Transport</keyword>
<keyword evidence="8 10" id="KW-0496">Mitochondrion</keyword>
<gene>
    <name evidence="11" type="ORF">TeGR_g10095</name>
</gene>
<keyword evidence="5 10" id="KW-0999">Mitochondrion inner membrane</keyword>
<dbReference type="Proteomes" id="UP001165060">
    <property type="component" value="Unassembled WGS sequence"/>
</dbReference>
<dbReference type="Pfam" id="PF05328">
    <property type="entry name" value="CybS"/>
    <property type="match status" value="1"/>
</dbReference>
<name>A0ABQ6NBT2_9STRA</name>
<dbReference type="InterPro" id="IPR007992">
    <property type="entry name" value="CybS"/>
</dbReference>
<evidence type="ECO:0000256" key="8">
    <source>
        <dbReference type="ARBA" id="ARBA00023128"/>
    </source>
</evidence>
<evidence type="ECO:0000256" key="9">
    <source>
        <dbReference type="ARBA" id="ARBA00023136"/>
    </source>
</evidence>
<keyword evidence="6 10" id="KW-0809">Transit peptide</keyword>
<evidence type="ECO:0000256" key="4">
    <source>
        <dbReference type="ARBA" id="ARBA00022692"/>
    </source>
</evidence>
<evidence type="ECO:0000256" key="3">
    <source>
        <dbReference type="ARBA" id="ARBA00022448"/>
    </source>
</evidence>
<keyword evidence="9 10" id="KW-0472">Membrane</keyword>
<evidence type="ECO:0000256" key="1">
    <source>
        <dbReference type="ARBA" id="ARBA00004448"/>
    </source>
</evidence>
<protein>
    <recommendedName>
        <fullName evidence="10">Succinate dehydrogenase [ubiquinone] cytochrome b small subunit</fullName>
    </recommendedName>
</protein>
<evidence type="ECO:0000256" key="6">
    <source>
        <dbReference type="ARBA" id="ARBA00022946"/>
    </source>
</evidence>
<keyword evidence="4 10" id="KW-0812">Transmembrane</keyword>
<evidence type="ECO:0000313" key="12">
    <source>
        <dbReference type="Proteomes" id="UP001165060"/>
    </source>
</evidence>
<comment type="caution">
    <text evidence="11">The sequence shown here is derived from an EMBL/GenBank/DDBJ whole genome shotgun (WGS) entry which is preliminary data.</text>
</comment>
<comment type="similarity">
    <text evidence="2 10">Belongs to the CybS family.</text>
</comment>
<evidence type="ECO:0000256" key="2">
    <source>
        <dbReference type="ARBA" id="ARBA00007294"/>
    </source>
</evidence>
<dbReference type="PANTHER" id="PTHR13337:SF2">
    <property type="entry name" value="SUCCINATE DEHYDROGENASE [UBIQUINONE] CYTOCHROME B SMALL SUBUNIT, MITOCHONDRIAL"/>
    <property type="match status" value="1"/>
</dbReference>
<organism evidence="11 12">
    <name type="scientific">Tetraparma gracilis</name>
    <dbReference type="NCBI Taxonomy" id="2962635"/>
    <lineage>
        <taxon>Eukaryota</taxon>
        <taxon>Sar</taxon>
        <taxon>Stramenopiles</taxon>
        <taxon>Ochrophyta</taxon>
        <taxon>Bolidophyceae</taxon>
        <taxon>Parmales</taxon>
        <taxon>Triparmaceae</taxon>
        <taxon>Tetraparma</taxon>
    </lineage>
</organism>
<dbReference type="InterPro" id="IPR034804">
    <property type="entry name" value="SQR/QFR_C/D"/>
</dbReference>
<evidence type="ECO:0000256" key="10">
    <source>
        <dbReference type="RuleBase" id="RU364031"/>
    </source>
</evidence>
<evidence type="ECO:0000256" key="5">
    <source>
        <dbReference type="ARBA" id="ARBA00022792"/>
    </source>
</evidence>
<sequence length="93" mass="9900">MALAPVCFAVSPSAVSMPLDVALGLALPLHAHIGMNYVITDYVPKISKGLTGPARVLQLLFTAVTVAGLLNLNVRGEGMTETVKKLWRGKEKK</sequence>
<evidence type="ECO:0000256" key="7">
    <source>
        <dbReference type="ARBA" id="ARBA00022989"/>
    </source>
</evidence>
<proteinExistence type="inferred from homology"/>